<proteinExistence type="predicted"/>
<evidence type="ECO:0000259" key="2">
    <source>
        <dbReference type="Pfam" id="PF25298"/>
    </source>
</evidence>
<dbReference type="Proteomes" id="UP000821853">
    <property type="component" value="Chromosome 4"/>
</dbReference>
<dbReference type="VEuPathDB" id="VectorBase:HLOH_060259"/>
<evidence type="ECO:0000256" key="1">
    <source>
        <dbReference type="SAM" id="Coils"/>
    </source>
</evidence>
<keyword evidence="4" id="KW-1185">Reference proteome</keyword>
<feature type="domain" description="FP protein C-terminal" evidence="2">
    <location>
        <begin position="172"/>
        <end position="223"/>
    </location>
</feature>
<dbReference type="OrthoDB" id="6500061at2759"/>
<keyword evidence="1" id="KW-0175">Coiled coil</keyword>
<organism evidence="3 4">
    <name type="scientific">Haemaphysalis longicornis</name>
    <name type="common">Bush tick</name>
    <dbReference type="NCBI Taxonomy" id="44386"/>
    <lineage>
        <taxon>Eukaryota</taxon>
        <taxon>Metazoa</taxon>
        <taxon>Ecdysozoa</taxon>
        <taxon>Arthropoda</taxon>
        <taxon>Chelicerata</taxon>
        <taxon>Arachnida</taxon>
        <taxon>Acari</taxon>
        <taxon>Parasitiformes</taxon>
        <taxon>Ixodida</taxon>
        <taxon>Ixodoidea</taxon>
        <taxon>Ixodidae</taxon>
        <taxon>Haemaphysalinae</taxon>
        <taxon>Haemaphysalis</taxon>
    </lineage>
</organism>
<protein>
    <recommendedName>
        <fullName evidence="2">FP protein C-terminal domain-containing protein</fullName>
    </recommendedName>
</protein>
<comment type="caution">
    <text evidence="3">The sequence shown here is derived from an EMBL/GenBank/DDBJ whole genome shotgun (WGS) entry which is preliminary data.</text>
</comment>
<feature type="coiled-coil region" evidence="1">
    <location>
        <begin position="38"/>
        <end position="89"/>
    </location>
</feature>
<name>A0A9J6GHR5_HAELO</name>
<evidence type="ECO:0000313" key="4">
    <source>
        <dbReference type="Proteomes" id="UP000821853"/>
    </source>
</evidence>
<dbReference type="Pfam" id="PF25298">
    <property type="entry name" value="Baculo_FP_2nd"/>
    <property type="match status" value="1"/>
</dbReference>
<sequence length="224" mass="25983">MDIKVWMKAINDKLDQLLPLKETIDGIEDALQVLSDLYDNVISRTEQNEREVKELKKRVERVEARHSEVAQLIDDLDNLEWRNRRLNLEFHGIPETVNENLLDKVNALTAKNKLPALTESDVVTVHRLPAKKDKTAGIICRFARPADRDAWWLNRKKLQETGGTIIILENLTKRTRALLFEAKTWAKVKNYKYVWHSNNRVLVRKADGLNKQVVRSADDLDKLA</sequence>
<accession>A0A9J6GHR5</accession>
<reference evidence="3 4" key="1">
    <citation type="journal article" date="2020" name="Cell">
        <title>Large-Scale Comparative Analyses of Tick Genomes Elucidate Their Genetic Diversity and Vector Capacities.</title>
        <authorList>
            <consortium name="Tick Genome and Microbiome Consortium (TIGMIC)"/>
            <person name="Jia N."/>
            <person name="Wang J."/>
            <person name="Shi W."/>
            <person name="Du L."/>
            <person name="Sun Y."/>
            <person name="Zhan W."/>
            <person name="Jiang J.F."/>
            <person name="Wang Q."/>
            <person name="Zhang B."/>
            <person name="Ji P."/>
            <person name="Bell-Sakyi L."/>
            <person name="Cui X.M."/>
            <person name="Yuan T.T."/>
            <person name="Jiang B.G."/>
            <person name="Yang W.F."/>
            <person name="Lam T.T."/>
            <person name="Chang Q.C."/>
            <person name="Ding S.J."/>
            <person name="Wang X.J."/>
            <person name="Zhu J.G."/>
            <person name="Ruan X.D."/>
            <person name="Zhao L."/>
            <person name="Wei J.T."/>
            <person name="Ye R.Z."/>
            <person name="Que T.C."/>
            <person name="Du C.H."/>
            <person name="Zhou Y.H."/>
            <person name="Cheng J.X."/>
            <person name="Dai P.F."/>
            <person name="Guo W.B."/>
            <person name="Han X.H."/>
            <person name="Huang E.J."/>
            <person name="Li L.F."/>
            <person name="Wei W."/>
            <person name="Gao Y.C."/>
            <person name="Liu J.Z."/>
            <person name="Shao H.Z."/>
            <person name="Wang X."/>
            <person name="Wang C.C."/>
            <person name="Yang T.C."/>
            <person name="Huo Q.B."/>
            <person name="Li W."/>
            <person name="Chen H.Y."/>
            <person name="Chen S.E."/>
            <person name="Zhou L.G."/>
            <person name="Ni X.B."/>
            <person name="Tian J.H."/>
            <person name="Sheng Y."/>
            <person name="Liu T."/>
            <person name="Pan Y.S."/>
            <person name="Xia L.Y."/>
            <person name="Li J."/>
            <person name="Zhao F."/>
            <person name="Cao W.C."/>
        </authorList>
    </citation>
    <scope>NUCLEOTIDE SEQUENCE [LARGE SCALE GENOMIC DNA]</scope>
    <source>
        <strain evidence="3">HaeL-2018</strain>
    </source>
</reference>
<evidence type="ECO:0000313" key="3">
    <source>
        <dbReference type="EMBL" id="KAH9374385.1"/>
    </source>
</evidence>
<dbReference type="OMA" id="ICRFARP"/>
<dbReference type="InterPro" id="IPR057251">
    <property type="entry name" value="FP_C"/>
</dbReference>
<dbReference type="EMBL" id="JABSTR010000006">
    <property type="protein sequence ID" value="KAH9374385.1"/>
    <property type="molecule type" value="Genomic_DNA"/>
</dbReference>
<dbReference type="AlphaFoldDB" id="A0A9J6GHR5"/>
<gene>
    <name evidence="3" type="ORF">HPB48_001973</name>
</gene>